<evidence type="ECO:0000256" key="2">
    <source>
        <dbReference type="ARBA" id="ARBA00022670"/>
    </source>
</evidence>
<feature type="coiled-coil region" evidence="4">
    <location>
        <begin position="440"/>
        <end position="467"/>
    </location>
</feature>
<reference evidence="7 8" key="2">
    <citation type="submission" date="2020-07" db="EMBL/GenBank/DDBJ databases">
        <title>Genome assembly of wild tea tree DASZ reveals pedigree and selection history of tea varieties.</title>
        <authorList>
            <person name="Zhang W."/>
        </authorList>
    </citation>
    <scope>NUCLEOTIDE SEQUENCE [LARGE SCALE GENOMIC DNA]</scope>
    <source>
        <strain evidence="8">cv. G240</strain>
        <tissue evidence="7">Leaf</tissue>
    </source>
</reference>
<dbReference type="Proteomes" id="UP000593564">
    <property type="component" value="Unassembled WGS sequence"/>
</dbReference>
<feature type="region of interest" description="Disordered" evidence="5">
    <location>
        <begin position="1"/>
        <end position="29"/>
    </location>
</feature>
<dbReference type="GO" id="GO:0008234">
    <property type="term" value="F:cysteine-type peptidase activity"/>
    <property type="evidence" value="ECO:0007669"/>
    <property type="project" value="InterPro"/>
</dbReference>
<dbReference type="AlphaFoldDB" id="A0A7J7FZ47"/>
<feature type="domain" description="Ubiquitin-like protease family profile" evidence="6">
    <location>
        <begin position="595"/>
        <end position="776"/>
    </location>
</feature>
<dbReference type="Gene3D" id="3.40.395.10">
    <property type="entry name" value="Adenoviral Proteinase, Chain A"/>
    <property type="match status" value="1"/>
</dbReference>
<dbReference type="InterPro" id="IPR038765">
    <property type="entry name" value="Papain-like_cys_pep_sf"/>
</dbReference>
<evidence type="ECO:0000256" key="4">
    <source>
        <dbReference type="SAM" id="Coils"/>
    </source>
</evidence>
<feature type="region of interest" description="Disordered" evidence="5">
    <location>
        <begin position="332"/>
        <end position="353"/>
    </location>
</feature>
<reference evidence="8" key="1">
    <citation type="journal article" date="2020" name="Nat. Commun.">
        <title>Genome assembly of wild tea tree DASZ reveals pedigree and selection history of tea varieties.</title>
        <authorList>
            <person name="Zhang W."/>
            <person name="Zhang Y."/>
            <person name="Qiu H."/>
            <person name="Guo Y."/>
            <person name="Wan H."/>
            <person name="Zhang X."/>
            <person name="Scossa F."/>
            <person name="Alseekh S."/>
            <person name="Zhang Q."/>
            <person name="Wang P."/>
            <person name="Xu L."/>
            <person name="Schmidt M.H."/>
            <person name="Jia X."/>
            <person name="Li D."/>
            <person name="Zhu A."/>
            <person name="Guo F."/>
            <person name="Chen W."/>
            <person name="Ni D."/>
            <person name="Usadel B."/>
            <person name="Fernie A.R."/>
            <person name="Wen W."/>
        </authorList>
    </citation>
    <scope>NUCLEOTIDE SEQUENCE [LARGE SCALE GENOMIC DNA]</scope>
    <source>
        <strain evidence="8">cv. G240</strain>
    </source>
</reference>
<evidence type="ECO:0000313" key="8">
    <source>
        <dbReference type="Proteomes" id="UP000593564"/>
    </source>
</evidence>
<comment type="caution">
    <text evidence="7">The sequence shown here is derived from an EMBL/GenBank/DDBJ whole genome shotgun (WGS) entry which is preliminary data.</text>
</comment>
<sequence>MLHFADVAHKKTGKRKRDESHAKEETPKTNTCTNVDKRHVNYRSNMTGLVKLMKTTKFTEAQLRCLRQTPFWNLFDALRNNQIDLDKCMKYDDVVVHVLQMYQASEDAFYIGQKKMKIHNSDIKLIFGVDCGSKPMDITYGAKPKTGIVNRRCKNVSRLTSKWKQTLLTEALKGKKKDDNEEVARLVCMYACQKLFFSTSGETIGWGYYAHMVPLESMQQYDWAKQIRTMLTSSISQNDKNPAKVTGCVMLLMYWLCEHTTILQPHRPNAFPRCVKWDLTALQKKMKTISLADLGFNEVNAGELFAIPTELQKFKRKTLKVEPEIYEPGRKCPNISDIKGEQHSGSSSHFSGDGVDLKDSDEDIHIPFSSQHYDRAIVIPDTNQPDIIDVLIQENRKAWGVIRQWEAKYKHLQFSWELRARVIADLEHRLFNQSSPPNVNIEMKKSMEQKDQEIKRLTQLVIDLECDKTILQDLYDDQSVHIVTQAMSERQPPSPMQHNISPPSRVKRIKEKDRKEHRLPDFQYPDLPGQKQPHPVEMVEDEEEHPAAKQPKKLSFTKKFKVWAKMSKHDKQKVQALQKNGGYELLVWKGDSKATHVYFDDIVNLIKEESIHSNLIDAYAELLHEQQEVVNPTSDEASLIFTSMCLKVIREYHPRKRSKHIDAHVRNYQGERYLLFPLHHEYHWTIVVYDAKENLWKHYNSLRPRPGIHDPHIDQAQEIRNYIEHVVTVIGESSPLHTKLAGQNPAQPTKSVDVCPQQGDDSVDCGPAVCYIMRAHVYHEEIVGSLSSAEWCGLRDLLVHSFLNHKKSELP</sequence>
<gene>
    <name evidence="7" type="ORF">HYC85_028417</name>
</gene>
<evidence type="ECO:0000256" key="1">
    <source>
        <dbReference type="ARBA" id="ARBA00005234"/>
    </source>
</evidence>
<proteinExistence type="inferred from homology"/>
<dbReference type="PROSITE" id="PS50600">
    <property type="entry name" value="ULP_PROTEASE"/>
    <property type="match status" value="1"/>
</dbReference>
<evidence type="ECO:0000256" key="3">
    <source>
        <dbReference type="ARBA" id="ARBA00022801"/>
    </source>
</evidence>
<keyword evidence="4" id="KW-0175">Coiled coil</keyword>
<evidence type="ECO:0000256" key="5">
    <source>
        <dbReference type="SAM" id="MobiDB-lite"/>
    </source>
</evidence>
<keyword evidence="2" id="KW-0645">Protease</keyword>
<organism evidence="7 8">
    <name type="scientific">Camellia sinensis</name>
    <name type="common">Tea plant</name>
    <name type="synonym">Thea sinensis</name>
    <dbReference type="NCBI Taxonomy" id="4442"/>
    <lineage>
        <taxon>Eukaryota</taxon>
        <taxon>Viridiplantae</taxon>
        <taxon>Streptophyta</taxon>
        <taxon>Embryophyta</taxon>
        <taxon>Tracheophyta</taxon>
        <taxon>Spermatophyta</taxon>
        <taxon>Magnoliopsida</taxon>
        <taxon>eudicotyledons</taxon>
        <taxon>Gunneridae</taxon>
        <taxon>Pentapetalae</taxon>
        <taxon>asterids</taxon>
        <taxon>Ericales</taxon>
        <taxon>Theaceae</taxon>
        <taxon>Camellia</taxon>
    </lineage>
</organism>
<keyword evidence="8" id="KW-1185">Reference proteome</keyword>
<dbReference type="GO" id="GO:0006508">
    <property type="term" value="P:proteolysis"/>
    <property type="evidence" value="ECO:0007669"/>
    <property type="project" value="UniProtKB-KW"/>
</dbReference>
<keyword evidence="3" id="KW-0378">Hydrolase</keyword>
<dbReference type="InterPro" id="IPR003653">
    <property type="entry name" value="Peptidase_C48_C"/>
</dbReference>
<name>A0A7J7FZ47_CAMSI</name>
<protein>
    <recommendedName>
        <fullName evidence="6">Ubiquitin-like protease family profile domain-containing protein</fullName>
    </recommendedName>
</protein>
<feature type="compositionally biased region" description="Low complexity" evidence="5">
    <location>
        <begin position="343"/>
        <end position="352"/>
    </location>
</feature>
<dbReference type="EMBL" id="JACBKZ010000014">
    <property type="protein sequence ID" value="KAF5932246.1"/>
    <property type="molecule type" value="Genomic_DNA"/>
</dbReference>
<evidence type="ECO:0000313" key="7">
    <source>
        <dbReference type="EMBL" id="KAF5932246.1"/>
    </source>
</evidence>
<feature type="compositionally biased region" description="Basic and acidic residues" evidence="5">
    <location>
        <begin position="16"/>
        <end position="27"/>
    </location>
</feature>
<feature type="region of interest" description="Disordered" evidence="5">
    <location>
        <begin position="489"/>
        <end position="550"/>
    </location>
</feature>
<feature type="compositionally biased region" description="Basic and acidic residues" evidence="5">
    <location>
        <begin position="510"/>
        <end position="520"/>
    </location>
</feature>
<evidence type="ECO:0000259" key="6">
    <source>
        <dbReference type="PROSITE" id="PS50600"/>
    </source>
</evidence>
<accession>A0A7J7FZ47</accession>
<comment type="similarity">
    <text evidence="1">Belongs to the peptidase C48 family.</text>
</comment>
<dbReference type="SUPFAM" id="SSF54001">
    <property type="entry name" value="Cysteine proteinases"/>
    <property type="match status" value="1"/>
</dbReference>